<dbReference type="Proteomes" id="UP000758576">
    <property type="component" value="Unassembled WGS sequence"/>
</dbReference>
<dbReference type="RefSeq" id="WP_008620886.1">
    <property type="nucleotide sequence ID" value="NZ_BAABYE010000001.1"/>
</dbReference>
<dbReference type="Proteomes" id="UP000470332">
    <property type="component" value="Unassembled WGS sequence"/>
</dbReference>
<reference evidence="3" key="4">
    <citation type="submission" date="2021-06" db="EMBL/GenBank/DDBJ databases">
        <title>Collection of gut derived symbiotic bacterial strains cultured from healthy donors.</title>
        <authorList>
            <person name="Lin H."/>
            <person name="Littmann E."/>
            <person name="Pamer E.G."/>
        </authorList>
    </citation>
    <scope>NUCLEOTIDE SEQUENCE</scope>
    <source>
        <strain evidence="3">MSK.19.85</strain>
    </source>
</reference>
<dbReference type="Proteomes" id="UP000462885">
    <property type="component" value="Unassembled WGS sequence"/>
</dbReference>
<dbReference type="AlphaFoldDB" id="A0A174PR02"/>
<dbReference type="EMBL" id="JAHOGA010000079">
    <property type="protein sequence ID" value="MBV3490749.1"/>
    <property type="molecule type" value="Genomic_DNA"/>
</dbReference>
<evidence type="ECO:0000313" key="4">
    <source>
        <dbReference type="EMBL" id="RGJ77276.1"/>
    </source>
</evidence>
<dbReference type="EMBL" id="WCIF01000002">
    <property type="protein sequence ID" value="KAB5441553.1"/>
    <property type="molecule type" value="Genomic_DNA"/>
</dbReference>
<evidence type="ECO:0000313" key="1">
    <source>
        <dbReference type="EMBL" id="KAB3864801.1"/>
    </source>
</evidence>
<dbReference type="GeneID" id="93557808"/>
<sequence length="82" mass="9409">MIMDNNEKAFESYTGTEVFQILLDGNSSRSVLDDWLERNIQSDLKVRRAKMPGHVVIETGDVLFARNVLIWNPSCKVNIKKI</sequence>
<protein>
    <submittedName>
        <fullName evidence="2">RNA polymerase subunit sigma</fullName>
    </submittedName>
</protein>
<evidence type="ECO:0000313" key="6">
    <source>
        <dbReference type="Proteomes" id="UP000462885"/>
    </source>
</evidence>
<organism evidence="2 6">
    <name type="scientific">Phocaeicola vulgatus</name>
    <name type="common">Bacteroides vulgatus</name>
    <dbReference type="NCBI Taxonomy" id="821"/>
    <lineage>
        <taxon>Bacteria</taxon>
        <taxon>Pseudomonadati</taxon>
        <taxon>Bacteroidota</taxon>
        <taxon>Bacteroidia</taxon>
        <taxon>Bacteroidales</taxon>
        <taxon>Bacteroidaceae</taxon>
        <taxon>Phocaeicola</taxon>
    </lineage>
</organism>
<dbReference type="EMBL" id="WCXA01000007">
    <property type="protein sequence ID" value="KAB3864801.1"/>
    <property type="molecule type" value="Genomic_DNA"/>
</dbReference>
<evidence type="ECO:0000313" key="5">
    <source>
        <dbReference type="Proteomes" id="UP000260640"/>
    </source>
</evidence>
<accession>A0A174PR02</accession>
<reference evidence="4 5" key="1">
    <citation type="submission" date="2018-08" db="EMBL/GenBank/DDBJ databases">
        <title>A genome reference for cultivated species of the human gut microbiota.</title>
        <authorList>
            <person name="Zou Y."/>
            <person name="Xue W."/>
            <person name="Luo G."/>
        </authorList>
    </citation>
    <scope>NUCLEOTIDE SEQUENCE [LARGE SCALE GENOMIC DNA]</scope>
    <source>
        <strain evidence="4 5">TM05-16</strain>
    </source>
</reference>
<evidence type="ECO:0000313" key="2">
    <source>
        <dbReference type="EMBL" id="KAB5441553.1"/>
    </source>
</evidence>
<proteinExistence type="predicted"/>
<evidence type="ECO:0000313" key="3">
    <source>
        <dbReference type="EMBL" id="MBV3490749.1"/>
    </source>
</evidence>
<name>A0A174PR02_PHOVU</name>
<evidence type="ECO:0000313" key="7">
    <source>
        <dbReference type="Proteomes" id="UP000470332"/>
    </source>
</evidence>
<reference evidence="2 6" key="3">
    <citation type="submission" date="2019-10" db="EMBL/GenBank/DDBJ databases">
        <title>Genome Sequence and Assembly of iSURF_14.</title>
        <authorList>
            <person name="Wucher B.R."/>
            <person name="Ruoff K.L."/>
            <person name="Price C.E."/>
            <person name="Valls R.R."/>
            <person name="O'Toole G.A."/>
        </authorList>
    </citation>
    <scope>NUCLEOTIDE SEQUENCE [LARGE SCALE GENOMIC DNA]</scope>
    <source>
        <strain evidence="2 6">ANK132K_3B</strain>
    </source>
</reference>
<gene>
    <name evidence="4" type="ORF">DXD46_19870</name>
    <name evidence="2" type="ORF">F9Z94_02710</name>
    <name evidence="1" type="ORF">GAS37_04495</name>
    <name evidence="3" type="ORF">KSX14_19430</name>
</gene>
<comment type="caution">
    <text evidence="2">The sequence shown here is derived from an EMBL/GenBank/DDBJ whole genome shotgun (WGS) entry which is preliminary data.</text>
</comment>
<dbReference type="EMBL" id="QSPP01000100">
    <property type="protein sequence ID" value="RGJ77276.1"/>
    <property type="molecule type" value="Genomic_DNA"/>
</dbReference>
<reference evidence="1 7" key="2">
    <citation type="journal article" date="2019" name="Nat. Med.">
        <title>A library of human gut bacterial isolates paired with longitudinal multiomics data enables mechanistic microbiome research.</title>
        <authorList>
            <person name="Poyet M."/>
            <person name="Groussin M."/>
            <person name="Gibbons S.M."/>
            <person name="Avila-Pacheco J."/>
            <person name="Jiang X."/>
            <person name="Kearney S.M."/>
            <person name="Perrotta A.R."/>
            <person name="Berdy B."/>
            <person name="Zhao S."/>
            <person name="Lieberman T.D."/>
            <person name="Swanson P.K."/>
            <person name="Smith M."/>
            <person name="Roesemann S."/>
            <person name="Alexander J.E."/>
            <person name="Rich S.A."/>
            <person name="Livny J."/>
            <person name="Vlamakis H."/>
            <person name="Clish C."/>
            <person name="Bullock K."/>
            <person name="Deik A."/>
            <person name="Scott J."/>
            <person name="Pierce K.A."/>
            <person name="Xavier R.J."/>
            <person name="Alm E.J."/>
        </authorList>
    </citation>
    <scope>NUCLEOTIDE SEQUENCE [LARGE SCALE GENOMIC DNA]</scope>
    <source>
        <strain evidence="1 7">BIOML-A9</strain>
    </source>
</reference>
<dbReference type="Proteomes" id="UP000260640">
    <property type="component" value="Unassembled WGS sequence"/>
</dbReference>